<proteinExistence type="predicted"/>
<comment type="caution">
    <text evidence="3">The sequence shown here is derived from an EMBL/GenBank/DDBJ whole genome shotgun (WGS) entry which is preliminary data.</text>
</comment>
<evidence type="ECO:0000256" key="2">
    <source>
        <dbReference type="SAM" id="Phobius"/>
    </source>
</evidence>
<organism evidence="3 4">
    <name type="scientific">Aphanomyces astaci</name>
    <name type="common">Crayfish plague agent</name>
    <dbReference type="NCBI Taxonomy" id="112090"/>
    <lineage>
        <taxon>Eukaryota</taxon>
        <taxon>Sar</taxon>
        <taxon>Stramenopiles</taxon>
        <taxon>Oomycota</taxon>
        <taxon>Saprolegniomycetes</taxon>
        <taxon>Saprolegniales</taxon>
        <taxon>Verrucalvaceae</taxon>
        <taxon>Aphanomyces</taxon>
    </lineage>
</organism>
<accession>A0A6A4ZVV1</accession>
<dbReference type="Proteomes" id="UP000469452">
    <property type="component" value="Unassembled WGS sequence"/>
</dbReference>
<gene>
    <name evidence="3" type="ORF">AaE_010070</name>
</gene>
<dbReference type="EMBL" id="VJMI01016041">
    <property type="protein sequence ID" value="KAF0721409.1"/>
    <property type="molecule type" value="Genomic_DNA"/>
</dbReference>
<feature type="transmembrane region" description="Helical" evidence="2">
    <location>
        <begin position="64"/>
        <end position="84"/>
    </location>
</feature>
<sequence>MRRPTKLRGLGTLPPSQVDFYGCCRHHHDKTQCTVIPFDDDPSDPPVKVDTSSFRSRAWRRLEAAGGLCYLAFTLKYIVSYAYVLSPSLANDMDWPAYNDLGYSVFLVDEINAKLEALPNNVPSQLIDLFSADATSPRSYASDAVEGIYSSAYGRFIQTPSHPSYEPLGASEQRPRLPRPRSTPNTAGWILIGDRTLPIPARGLSGAWSNTPTMLPLTSKLARNTNWTLFLATNYNDGPVIARSPVERDHEVLYLVFRKLTRFELQYHNSANLSSSESIEFENAMQQRQTVAVKSTPFGRESWTTVATYWNFRNDLCSLSFCALSIVRGDANHLEHYGYDVSMFDVVGNDNSHLVDQYAVFHDQIGPFGSVDVHYVPPTSLRGGVFGTPSPVERKSGPIQLSWHRSLGWWWT</sequence>
<evidence type="ECO:0000256" key="1">
    <source>
        <dbReference type="SAM" id="MobiDB-lite"/>
    </source>
</evidence>
<protein>
    <submittedName>
        <fullName evidence="3">Uncharacterized protein</fullName>
    </submittedName>
</protein>
<keyword evidence="2" id="KW-0812">Transmembrane</keyword>
<evidence type="ECO:0000313" key="4">
    <source>
        <dbReference type="Proteomes" id="UP000469452"/>
    </source>
</evidence>
<name>A0A6A4ZVV1_APHAT</name>
<reference evidence="3 4" key="1">
    <citation type="submission" date="2019-06" db="EMBL/GenBank/DDBJ databases">
        <title>Genomics analysis of Aphanomyces spp. identifies a new class of oomycete effector associated with host adaptation.</title>
        <authorList>
            <person name="Gaulin E."/>
        </authorList>
    </citation>
    <scope>NUCLEOTIDE SEQUENCE [LARGE SCALE GENOMIC DNA]</scope>
    <source>
        <strain evidence="3 4">E</strain>
    </source>
</reference>
<keyword evidence="2" id="KW-1133">Transmembrane helix</keyword>
<keyword evidence="2" id="KW-0472">Membrane</keyword>
<feature type="region of interest" description="Disordered" evidence="1">
    <location>
        <begin position="163"/>
        <end position="182"/>
    </location>
</feature>
<evidence type="ECO:0000313" key="3">
    <source>
        <dbReference type="EMBL" id="KAF0721409.1"/>
    </source>
</evidence>
<dbReference type="AlphaFoldDB" id="A0A6A4ZVV1"/>